<name>A0AAI8VC18_9PEZI</name>
<reference evidence="3" key="1">
    <citation type="submission" date="2023-10" db="EMBL/GenBank/DDBJ databases">
        <authorList>
            <person name="Hackl T."/>
        </authorList>
    </citation>
    <scope>NUCLEOTIDE SEQUENCE</scope>
</reference>
<keyword evidence="2" id="KW-0472">Membrane</keyword>
<evidence type="ECO:0000313" key="4">
    <source>
        <dbReference type="Proteomes" id="UP001295740"/>
    </source>
</evidence>
<keyword evidence="2" id="KW-0812">Transmembrane</keyword>
<evidence type="ECO:0000256" key="2">
    <source>
        <dbReference type="SAM" id="Phobius"/>
    </source>
</evidence>
<gene>
    <name evidence="3" type="ORF">KHLLAP_LOCUS2094</name>
</gene>
<dbReference type="Proteomes" id="UP001295740">
    <property type="component" value="Unassembled WGS sequence"/>
</dbReference>
<comment type="caution">
    <text evidence="3">The sequence shown here is derived from an EMBL/GenBank/DDBJ whole genome shotgun (WGS) entry which is preliminary data.</text>
</comment>
<evidence type="ECO:0000313" key="3">
    <source>
        <dbReference type="EMBL" id="CAJ2501626.1"/>
    </source>
</evidence>
<dbReference type="EMBL" id="CAUWAG010000003">
    <property type="protein sequence ID" value="CAJ2501626.1"/>
    <property type="molecule type" value="Genomic_DNA"/>
</dbReference>
<protein>
    <submittedName>
        <fullName evidence="3">Uu.00g044790.m01.CDS01</fullName>
    </submittedName>
</protein>
<keyword evidence="2" id="KW-1133">Transmembrane helix</keyword>
<accession>A0AAI8VC18</accession>
<proteinExistence type="predicted"/>
<evidence type="ECO:0000256" key="1">
    <source>
        <dbReference type="SAM" id="MobiDB-lite"/>
    </source>
</evidence>
<feature type="transmembrane region" description="Helical" evidence="2">
    <location>
        <begin position="128"/>
        <end position="149"/>
    </location>
</feature>
<sequence>MALPSTTIIPFSALPSCAVNCGPLYDANGACVPPVATATDVASWDSCLCGYAKLQPFSSTSAGVCDTACTADAGGLASIQTWFTSFCGEKAAATATSSSATSSSTSSGSSAHNSQDGGGDWLSTHWKWVIMIVIVVVGIIGIWVGACIWRRQYLKRKDRLYELGKGLPSNVAVNTQGALVGPGARDSQLSGPGARDSQFSEPGMFMSGSGVASEKPKTGKSWKVNQRT</sequence>
<feature type="region of interest" description="Disordered" evidence="1">
    <location>
        <begin position="182"/>
        <end position="228"/>
    </location>
</feature>
<keyword evidence="4" id="KW-1185">Reference proteome</keyword>
<organism evidence="3 4">
    <name type="scientific">Anthostomella pinea</name>
    <dbReference type="NCBI Taxonomy" id="933095"/>
    <lineage>
        <taxon>Eukaryota</taxon>
        <taxon>Fungi</taxon>
        <taxon>Dikarya</taxon>
        <taxon>Ascomycota</taxon>
        <taxon>Pezizomycotina</taxon>
        <taxon>Sordariomycetes</taxon>
        <taxon>Xylariomycetidae</taxon>
        <taxon>Xylariales</taxon>
        <taxon>Xylariaceae</taxon>
        <taxon>Anthostomella</taxon>
    </lineage>
</organism>
<dbReference type="AlphaFoldDB" id="A0AAI8VC18"/>